<evidence type="ECO:0000313" key="4">
    <source>
        <dbReference type="Proteomes" id="UP000591941"/>
    </source>
</evidence>
<evidence type="ECO:0000259" key="2">
    <source>
        <dbReference type="Pfam" id="PF04233"/>
    </source>
</evidence>
<sequence length="438" mass="50419">MAYNYWEERFKRLKTAEMRKAERANADLARVYRETLRQLRAEVEQWYDRFAKENKISLAEARRILDNRELKEFKMTLADFIKEAKRLDLDPAHIRMLENASMRVRLTRSQEIYLKTAQYVEKLAKTQGWQLNGLMREVYTDSAYKTAYETQKVTGFENFRAVRERQIEEAISKPWAPDGADFSSRIWKNKTQLINSLQTDITQSLMTGTSTAQLSEKIAARFNTSYNQAYRLVETETAYIQERAMLDTYDELGLEQYQICAVLDSKTSEICQDLDGKVFDRKDAKPGITMPPFHCHCRSTTVPYIEGLLDDGGRVARDPETGKTVEIPDMTYKEWYNKYVKNTNTGALIGLKTSNGITIAKLSKHQQERADIRNLDLDGIRDALINPLHVGDVVVKDNGNSQRFIGEATTVNINPDTGVIITSWPTGKSRLKKYKKGK</sequence>
<gene>
    <name evidence="3" type="ORF">HNR45_000011</name>
</gene>
<feature type="coiled-coil region" evidence="1">
    <location>
        <begin position="18"/>
        <end position="49"/>
    </location>
</feature>
<dbReference type="EMBL" id="JACHHI010000001">
    <property type="protein sequence ID" value="MBB6476989.1"/>
    <property type="molecule type" value="Genomic_DNA"/>
</dbReference>
<protein>
    <submittedName>
        <fullName evidence="3">SPP1 gp7 family putative phage head morphogenesis protein</fullName>
    </submittedName>
</protein>
<keyword evidence="4" id="KW-1185">Reference proteome</keyword>
<dbReference type="GeneID" id="93485300"/>
<dbReference type="Proteomes" id="UP000591941">
    <property type="component" value="Unassembled WGS sequence"/>
</dbReference>
<feature type="domain" description="Phage head morphogenesis" evidence="2">
    <location>
        <begin position="196"/>
        <end position="301"/>
    </location>
</feature>
<evidence type="ECO:0000256" key="1">
    <source>
        <dbReference type="SAM" id="Coils"/>
    </source>
</evidence>
<reference evidence="3 4" key="1">
    <citation type="submission" date="2020-08" db="EMBL/GenBank/DDBJ databases">
        <title>Genomic Encyclopedia of Type Strains, Phase IV (KMG-IV): sequencing the most valuable type-strain genomes for metagenomic binning, comparative biology and taxonomic classification.</title>
        <authorList>
            <person name="Goeker M."/>
        </authorList>
    </citation>
    <scope>NUCLEOTIDE SEQUENCE [LARGE SCALE GENOMIC DNA]</scope>
    <source>
        <strain evidence="3 4">DSM 21255</strain>
    </source>
</reference>
<dbReference type="Pfam" id="PF04233">
    <property type="entry name" value="Phage_Mu_F"/>
    <property type="match status" value="1"/>
</dbReference>
<comment type="caution">
    <text evidence="3">The sequence shown here is derived from an EMBL/GenBank/DDBJ whole genome shotgun (WGS) entry which is preliminary data.</text>
</comment>
<dbReference type="NCBIfam" id="TIGR01641">
    <property type="entry name" value="phageSPP1_gp7"/>
    <property type="match status" value="1"/>
</dbReference>
<dbReference type="InterPro" id="IPR006528">
    <property type="entry name" value="Phage_head_morphogenesis_dom"/>
</dbReference>
<name>A0A841R1L1_9FIRM</name>
<organism evidence="3 4">
    <name type="scientific">Negativicoccus succinicivorans</name>
    <dbReference type="NCBI Taxonomy" id="620903"/>
    <lineage>
        <taxon>Bacteria</taxon>
        <taxon>Bacillati</taxon>
        <taxon>Bacillota</taxon>
        <taxon>Negativicutes</taxon>
        <taxon>Veillonellales</taxon>
        <taxon>Veillonellaceae</taxon>
        <taxon>Negativicoccus</taxon>
    </lineage>
</organism>
<evidence type="ECO:0000313" key="3">
    <source>
        <dbReference type="EMBL" id="MBB6476989.1"/>
    </source>
</evidence>
<accession>A0A841R1L1</accession>
<keyword evidence="1" id="KW-0175">Coiled coil</keyword>
<dbReference type="AlphaFoldDB" id="A0A841R1L1"/>
<proteinExistence type="predicted"/>
<dbReference type="RefSeq" id="WP_235020577.1">
    <property type="nucleotide sequence ID" value="NZ_CABWNB010000001.1"/>
</dbReference>